<gene>
    <name evidence="1" type="ORF">ADK75_06395</name>
</gene>
<protein>
    <submittedName>
        <fullName evidence="1">Uncharacterized protein</fullName>
    </submittedName>
</protein>
<sequence length="75" mass="8641">MPRKAVHNSPALAKRNRRGLSKTGWAAGLTLTHGWLLAWDVKQHRRAEEPDVAGEHFFEEIKVGVTDFHERRPSW</sequence>
<dbReference type="RefSeq" id="WP_053168795.1">
    <property type="nucleotide sequence ID" value="NZ_LGUV01000034.1"/>
</dbReference>
<dbReference type="AlphaFoldDB" id="A0A0L8N2U2"/>
<name>A0A0L8N2U2_STRVG</name>
<evidence type="ECO:0000313" key="2">
    <source>
        <dbReference type="Proteomes" id="UP000037084"/>
    </source>
</evidence>
<proteinExistence type="predicted"/>
<dbReference type="PATRIC" id="fig|1961.12.peg.1432"/>
<evidence type="ECO:0000313" key="1">
    <source>
        <dbReference type="EMBL" id="KOG56855.1"/>
    </source>
</evidence>
<comment type="caution">
    <text evidence="1">The sequence shown here is derived from an EMBL/GenBank/DDBJ whole genome shotgun (WGS) entry which is preliminary data.</text>
</comment>
<reference evidence="2" key="1">
    <citation type="submission" date="2015-07" db="EMBL/GenBank/DDBJ databases">
        <authorList>
            <consortium name="Consortium for Microbial Forensics and Genomics (microFORGE)"/>
            <person name="Knight B.M."/>
            <person name="Roberts D.P."/>
            <person name="Lin D."/>
            <person name="Hari K."/>
            <person name="Fletcher J."/>
            <person name="Melcher U."/>
            <person name="Blagden T."/>
            <person name="Winegar R.A."/>
        </authorList>
    </citation>
    <scope>NUCLEOTIDE SEQUENCE [LARGE SCALE GENOMIC DNA]</scope>
    <source>
        <strain evidence="2">NRRL B-1447</strain>
    </source>
</reference>
<accession>A0A0L8N2U2</accession>
<organism evidence="1 2">
    <name type="scientific">Streptomyces virginiae</name>
    <name type="common">Streptomyces cinnamonensis</name>
    <dbReference type="NCBI Taxonomy" id="1961"/>
    <lineage>
        <taxon>Bacteria</taxon>
        <taxon>Bacillati</taxon>
        <taxon>Actinomycetota</taxon>
        <taxon>Actinomycetes</taxon>
        <taxon>Kitasatosporales</taxon>
        <taxon>Streptomycetaceae</taxon>
        <taxon>Streptomyces</taxon>
    </lineage>
</organism>
<dbReference type="Proteomes" id="UP000037084">
    <property type="component" value="Unassembled WGS sequence"/>
</dbReference>
<dbReference type="EMBL" id="LGUV01000034">
    <property type="protein sequence ID" value="KOG56855.1"/>
    <property type="molecule type" value="Genomic_DNA"/>
</dbReference>